<comment type="catalytic activity">
    <reaction evidence="6">
        <text>cytidine(34) in tRNA(Ile2) + L-lysine + ATP = lysidine(34) in tRNA(Ile2) + AMP + diphosphate + H(+)</text>
        <dbReference type="Rhea" id="RHEA:43744"/>
        <dbReference type="Rhea" id="RHEA-COMP:10625"/>
        <dbReference type="Rhea" id="RHEA-COMP:10670"/>
        <dbReference type="ChEBI" id="CHEBI:15378"/>
        <dbReference type="ChEBI" id="CHEBI:30616"/>
        <dbReference type="ChEBI" id="CHEBI:32551"/>
        <dbReference type="ChEBI" id="CHEBI:33019"/>
        <dbReference type="ChEBI" id="CHEBI:82748"/>
        <dbReference type="ChEBI" id="CHEBI:83665"/>
        <dbReference type="ChEBI" id="CHEBI:456215"/>
        <dbReference type="EC" id="6.3.4.19"/>
    </reaction>
</comment>
<gene>
    <name evidence="8" type="ORF">MNBD_ALPHA08-910</name>
</gene>
<dbReference type="NCBIfam" id="TIGR02432">
    <property type="entry name" value="lysidine_TilS_N"/>
    <property type="match status" value="1"/>
</dbReference>
<sequence length="412" mass="45795">MPDANAPFQPLFDRLNQHSKLALAVSGGPDSTALMWLAAQWAKTHGKLDSLYVLTIDHGLREAAPQDARQVCKWAKALGLQCNILSWQHDGPTSGIQEKARAGRYQLMANWCRDNGFDGVVTAHHRDDQAETMLMRLARGSGVDGLSAMAGRSEIFGLAVYRPLLEVSPDDLQQVLKNAGHDWLEDPANQNEQFERVRVRGSMTAIENAGVDSQALGLSAKRLRRARSALETMTDRFMADGVTVFETGHCEVDRATFEAQPDEICLRTLNRLIMWAGGGKIAVRMAKVERLLETLDTSNKHTLAGAQIAMRKNMFVIGREFGRIVPDLQRQVHVWDNRFIFNDTQNVQPYGLFIDQAPHQRPQSLPHFVACSLPAFFDQTGKFTIPHLERTTAGMIHLSSLPEGIVKVPIGV</sequence>
<dbReference type="PANTHER" id="PTHR43033:SF5">
    <property type="entry name" value="TRNA(ILE)-LYSIDINE SYNTHETASE"/>
    <property type="match status" value="1"/>
</dbReference>
<evidence type="ECO:0000256" key="4">
    <source>
        <dbReference type="ARBA" id="ARBA00022741"/>
    </source>
</evidence>
<dbReference type="Pfam" id="PF01171">
    <property type="entry name" value="ATP_bind_3"/>
    <property type="match status" value="1"/>
</dbReference>
<dbReference type="InterPro" id="IPR014729">
    <property type="entry name" value="Rossmann-like_a/b/a_fold"/>
</dbReference>
<dbReference type="EC" id="6.3.4.19" evidence="1"/>
<keyword evidence="2 8" id="KW-0436">Ligase</keyword>
<evidence type="ECO:0000256" key="3">
    <source>
        <dbReference type="ARBA" id="ARBA00022694"/>
    </source>
</evidence>
<evidence type="ECO:0000313" key="8">
    <source>
        <dbReference type="EMBL" id="VAV91489.1"/>
    </source>
</evidence>
<evidence type="ECO:0000259" key="7">
    <source>
        <dbReference type="Pfam" id="PF01171"/>
    </source>
</evidence>
<dbReference type="HAMAP" id="MF_01161">
    <property type="entry name" value="tRNA_Ile_lys_synt"/>
    <property type="match status" value="1"/>
</dbReference>
<dbReference type="GO" id="GO:0008033">
    <property type="term" value="P:tRNA processing"/>
    <property type="evidence" value="ECO:0007669"/>
    <property type="project" value="UniProtKB-KW"/>
</dbReference>
<proteinExistence type="inferred from homology"/>
<evidence type="ECO:0000256" key="5">
    <source>
        <dbReference type="ARBA" id="ARBA00022840"/>
    </source>
</evidence>
<evidence type="ECO:0000256" key="6">
    <source>
        <dbReference type="ARBA" id="ARBA00048539"/>
    </source>
</evidence>
<reference evidence="8" key="1">
    <citation type="submission" date="2018-06" db="EMBL/GenBank/DDBJ databases">
        <authorList>
            <person name="Zhirakovskaya E."/>
        </authorList>
    </citation>
    <scope>NUCLEOTIDE SEQUENCE</scope>
</reference>
<dbReference type="GO" id="GO:0032267">
    <property type="term" value="F:tRNA(Ile)-lysidine synthase activity"/>
    <property type="evidence" value="ECO:0007669"/>
    <property type="project" value="UniProtKB-EC"/>
</dbReference>
<dbReference type="PANTHER" id="PTHR43033">
    <property type="entry name" value="TRNA(ILE)-LYSIDINE SYNTHASE-RELATED"/>
    <property type="match status" value="1"/>
</dbReference>
<accession>A0A3B0RHM3</accession>
<dbReference type="EMBL" id="UOEC01000091">
    <property type="protein sequence ID" value="VAV91489.1"/>
    <property type="molecule type" value="Genomic_DNA"/>
</dbReference>
<organism evidence="8">
    <name type="scientific">hydrothermal vent metagenome</name>
    <dbReference type="NCBI Taxonomy" id="652676"/>
    <lineage>
        <taxon>unclassified sequences</taxon>
        <taxon>metagenomes</taxon>
        <taxon>ecological metagenomes</taxon>
    </lineage>
</organism>
<evidence type="ECO:0000256" key="1">
    <source>
        <dbReference type="ARBA" id="ARBA00013267"/>
    </source>
</evidence>
<dbReference type="InterPro" id="IPR012094">
    <property type="entry name" value="tRNA_Ile_lys_synt"/>
</dbReference>
<feature type="domain" description="tRNA(Ile)-lysidine/2-thiocytidine synthase N-terminal" evidence="7">
    <location>
        <begin position="21"/>
        <end position="200"/>
    </location>
</feature>
<dbReference type="InterPro" id="IPR012795">
    <property type="entry name" value="tRNA_Ile_lys_synt_N"/>
</dbReference>
<dbReference type="Gene3D" id="3.40.50.620">
    <property type="entry name" value="HUPs"/>
    <property type="match status" value="1"/>
</dbReference>
<dbReference type="AlphaFoldDB" id="A0A3B0RHM3"/>
<keyword evidence="3" id="KW-0819">tRNA processing</keyword>
<protein>
    <recommendedName>
        <fullName evidence="1">tRNA(Ile)-lysidine synthetase</fullName>
        <ecNumber evidence="1">6.3.4.19</ecNumber>
    </recommendedName>
</protein>
<keyword evidence="4" id="KW-0547">Nucleotide-binding</keyword>
<evidence type="ECO:0000256" key="2">
    <source>
        <dbReference type="ARBA" id="ARBA00022598"/>
    </source>
</evidence>
<dbReference type="InterPro" id="IPR011063">
    <property type="entry name" value="TilS/TtcA_N"/>
</dbReference>
<dbReference type="GO" id="GO:0005524">
    <property type="term" value="F:ATP binding"/>
    <property type="evidence" value="ECO:0007669"/>
    <property type="project" value="UniProtKB-KW"/>
</dbReference>
<dbReference type="CDD" id="cd01992">
    <property type="entry name" value="TilS_N"/>
    <property type="match status" value="1"/>
</dbReference>
<dbReference type="SUPFAM" id="SSF52402">
    <property type="entry name" value="Adenine nucleotide alpha hydrolases-like"/>
    <property type="match status" value="1"/>
</dbReference>
<keyword evidence="5" id="KW-0067">ATP-binding</keyword>
<name>A0A3B0RHM3_9ZZZZ</name>